<reference evidence="3 4" key="1">
    <citation type="submission" date="2011-11" db="EMBL/GenBank/DDBJ databases">
        <title>The Noncontiguous Finished genome of Desulfosporosinus youngiae DSM 17734.</title>
        <authorList>
            <consortium name="US DOE Joint Genome Institute (JGI-PGF)"/>
            <person name="Lucas S."/>
            <person name="Han J."/>
            <person name="Lapidus A."/>
            <person name="Cheng J.-F."/>
            <person name="Goodwin L."/>
            <person name="Pitluck S."/>
            <person name="Peters L."/>
            <person name="Ovchinnikova G."/>
            <person name="Lu M."/>
            <person name="Land M.L."/>
            <person name="Hauser L."/>
            <person name="Pester M."/>
            <person name="Spring S."/>
            <person name="Ollivier B."/>
            <person name="Rattei T."/>
            <person name="Klenk H.-P."/>
            <person name="Wagner M."/>
            <person name="Loy A."/>
            <person name="Woyke T.J."/>
        </authorList>
    </citation>
    <scope>NUCLEOTIDE SEQUENCE [LARGE SCALE GENOMIC DNA]</scope>
    <source>
        <strain evidence="3 4">DSM 17734</strain>
    </source>
</reference>
<gene>
    <name evidence="3" type="ORF">DesyoDRAFT_5023</name>
</gene>
<organism evidence="3 4">
    <name type="scientific">Desulfosporosinus youngiae DSM 17734</name>
    <dbReference type="NCBI Taxonomy" id="768710"/>
    <lineage>
        <taxon>Bacteria</taxon>
        <taxon>Bacillati</taxon>
        <taxon>Bacillota</taxon>
        <taxon>Clostridia</taxon>
        <taxon>Eubacteriales</taxon>
        <taxon>Desulfitobacteriaceae</taxon>
        <taxon>Desulfosporosinus</taxon>
    </lineage>
</organism>
<name>H5Y049_9FIRM</name>
<dbReference type="Proteomes" id="UP000005104">
    <property type="component" value="Chromosome"/>
</dbReference>
<dbReference type="STRING" id="768710.DesyoDRAFT_5023"/>
<keyword evidence="4" id="KW-1185">Reference proteome</keyword>
<dbReference type="EMBL" id="CM001441">
    <property type="protein sequence ID" value="EHQ91958.1"/>
    <property type="molecule type" value="Genomic_DNA"/>
</dbReference>
<sequence>MAIPFWPRNPGVSASFPEAKFSSSAGRPPNSSPCPRPPLNSAAPPTCDYSFKRLVPLLESPPVGAGILAFAVFFLLAFLSDPLLANITPRTLGIGVTLSTLGIMGLIIFILFLL</sequence>
<dbReference type="AlphaFoldDB" id="H5Y049"/>
<keyword evidence="2" id="KW-0812">Transmembrane</keyword>
<evidence type="ECO:0000256" key="2">
    <source>
        <dbReference type="SAM" id="Phobius"/>
    </source>
</evidence>
<evidence type="ECO:0000256" key="1">
    <source>
        <dbReference type="SAM" id="MobiDB-lite"/>
    </source>
</evidence>
<feature type="transmembrane region" description="Helical" evidence="2">
    <location>
        <begin position="92"/>
        <end position="113"/>
    </location>
</feature>
<evidence type="ECO:0000313" key="4">
    <source>
        <dbReference type="Proteomes" id="UP000005104"/>
    </source>
</evidence>
<accession>H5Y049</accession>
<proteinExistence type="predicted"/>
<feature type="region of interest" description="Disordered" evidence="1">
    <location>
        <begin position="1"/>
        <end position="39"/>
    </location>
</feature>
<dbReference type="HOGENOM" id="CLU_170183_0_0_9"/>
<evidence type="ECO:0000313" key="3">
    <source>
        <dbReference type="EMBL" id="EHQ91958.1"/>
    </source>
</evidence>
<protein>
    <submittedName>
        <fullName evidence="3">Uncharacterized protein</fullName>
    </submittedName>
</protein>
<feature type="transmembrane region" description="Helical" evidence="2">
    <location>
        <begin position="63"/>
        <end position="80"/>
    </location>
</feature>
<keyword evidence="2" id="KW-0472">Membrane</keyword>
<keyword evidence="2" id="KW-1133">Transmembrane helix</keyword>